<sequence>MQRATLELAGSPTSNRCGAVRFRGLVRQRRHAKPKKRAQ</sequence>
<reference evidence="2" key="1">
    <citation type="submission" date="2016-10" db="EMBL/GenBank/DDBJ databases">
        <authorList>
            <person name="Varghese N."/>
            <person name="Submissions S."/>
        </authorList>
    </citation>
    <scope>NUCLEOTIDE SEQUENCE [LARGE SCALE GENOMIC DNA]</scope>
    <source>
        <strain evidence="2">IBRC-M 10043</strain>
    </source>
</reference>
<proteinExistence type="predicted"/>
<evidence type="ECO:0000313" key="2">
    <source>
        <dbReference type="Proteomes" id="UP000198775"/>
    </source>
</evidence>
<gene>
    <name evidence="1" type="ORF">SAMN05216388_1002123</name>
</gene>
<dbReference type="EMBL" id="FOCX01000002">
    <property type="protein sequence ID" value="SEN23587.1"/>
    <property type="molecule type" value="Genomic_DNA"/>
</dbReference>
<organism evidence="1 2">
    <name type="scientific">Halorientalis persicus</name>
    <dbReference type="NCBI Taxonomy" id="1367881"/>
    <lineage>
        <taxon>Archaea</taxon>
        <taxon>Methanobacteriati</taxon>
        <taxon>Methanobacteriota</taxon>
        <taxon>Stenosarchaea group</taxon>
        <taxon>Halobacteria</taxon>
        <taxon>Halobacteriales</taxon>
        <taxon>Haloarculaceae</taxon>
        <taxon>Halorientalis</taxon>
    </lineage>
</organism>
<dbReference type="AlphaFoldDB" id="A0A1H8EXH4"/>
<keyword evidence="2" id="KW-1185">Reference proteome</keyword>
<evidence type="ECO:0000313" key="1">
    <source>
        <dbReference type="EMBL" id="SEN23587.1"/>
    </source>
</evidence>
<accession>A0A1H8EXH4</accession>
<name>A0A1H8EXH4_9EURY</name>
<dbReference type="Proteomes" id="UP000198775">
    <property type="component" value="Unassembled WGS sequence"/>
</dbReference>
<protein>
    <submittedName>
        <fullName evidence="1">Uncharacterized protein</fullName>
    </submittedName>
</protein>